<name>A0A0R1JQ06_9LACO</name>
<dbReference type="AlphaFoldDB" id="A0A0R1JQ06"/>
<evidence type="ECO:0000313" key="2">
    <source>
        <dbReference type="EMBL" id="KRK73504.1"/>
    </source>
</evidence>
<dbReference type="GeneID" id="84783503"/>
<dbReference type="Pfam" id="PF13349">
    <property type="entry name" value="DUF4097"/>
    <property type="match status" value="1"/>
</dbReference>
<comment type="caution">
    <text evidence="2">The sequence shown here is derived from an EMBL/GenBank/DDBJ whole genome shotgun (WGS) entry which is preliminary data.</text>
</comment>
<reference evidence="2 3" key="1">
    <citation type="journal article" date="2015" name="Genome Announc.">
        <title>Expanding the biotechnology potential of lactobacilli through comparative genomics of 213 strains and associated genera.</title>
        <authorList>
            <person name="Sun Z."/>
            <person name="Harris H.M."/>
            <person name="McCann A."/>
            <person name="Guo C."/>
            <person name="Argimon S."/>
            <person name="Zhang W."/>
            <person name="Yang X."/>
            <person name="Jeffery I.B."/>
            <person name="Cooney J.C."/>
            <person name="Kagawa T.F."/>
            <person name="Liu W."/>
            <person name="Song Y."/>
            <person name="Salvetti E."/>
            <person name="Wrobel A."/>
            <person name="Rasinkangas P."/>
            <person name="Parkhill J."/>
            <person name="Rea M.C."/>
            <person name="O'Sullivan O."/>
            <person name="Ritari J."/>
            <person name="Douillard F.P."/>
            <person name="Paul Ross R."/>
            <person name="Yang R."/>
            <person name="Briner A.E."/>
            <person name="Felis G.E."/>
            <person name="de Vos W.M."/>
            <person name="Barrangou R."/>
            <person name="Klaenhammer T.R."/>
            <person name="Caufield P.W."/>
            <person name="Cui Y."/>
            <person name="Zhang H."/>
            <person name="O'Toole P.W."/>
        </authorList>
    </citation>
    <scope>NUCLEOTIDE SEQUENCE [LARGE SCALE GENOMIC DNA]</scope>
    <source>
        <strain evidence="2 3">DSM 19117</strain>
    </source>
</reference>
<evidence type="ECO:0000259" key="1">
    <source>
        <dbReference type="Pfam" id="PF13349"/>
    </source>
</evidence>
<sequence>MKKRYIACVAAIVVGIILVSWGTAHKGIKPVTWDRTTNRLVVLKKVRHTTKLADFDRLVVNTKLPVVVKPGSVNRVTVQQQAANRRRHPVTTKVHDGTLTVSGGDQRQRGVTLNGLSITGDDEAFDTDGAITITVPQSDQLKTLTLQKSWKVRLEDLTVQRVTGRTGGNFQAKNVTFKQALDLSQGDADIYLTNVTAPKVTAKTSYGDIQVRQSQFKSTANVLNSLDGDITLEMTELGGGDLRTSDGDITVRDNQVAKTLTVQSYEGDLSGMVPATAGVSVQGSTDSDIELFGRSRGATAQVRPHAKVQYRFITGDDGDITVR</sequence>
<accession>A0A0R1JQ06</accession>
<dbReference type="RefSeq" id="WP_056944757.1">
    <property type="nucleotide sequence ID" value="NZ_AZDT01000061.1"/>
</dbReference>
<dbReference type="Gene3D" id="2.160.20.120">
    <property type="match status" value="1"/>
</dbReference>
<evidence type="ECO:0000313" key="3">
    <source>
        <dbReference type="Proteomes" id="UP000051162"/>
    </source>
</evidence>
<dbReference type="STRING" id="1423773.FD30_GL000634"/>
<dbReference type="OrthoDB" id="2317492at2"/>
<dbReference type="InterPro" id="IPR025164">
    <property type="entry name" value="Toastrack_DUF4097"/>
</dbReference>
<organism evidence="2 3">
    <name type="scientific">Levilactobacillus namurensis DSM 19117</name>
    <dbReference type="NCBI Taxonomy" id="1423773"/>
    <lineage>
        <taxon>Bacteria</taxon>
        <taxon>Bacillati</taxon>
        <taxon>Bacillota</taxon>
        <taxon>Bacilli</taxon>
        <taxon>Lactobacillales</taxon>
        <taxon>Lactobacillaceae</taxon>
        <taxon>Levilactobacillus</taxon>
    </lineage>
</organism>
<protein>
    <recommendedName>
        <fullName evidence="1">DUF4097 domain-containing protein</fullName>
    </recommendedName>
</protein>
<dbReference type="PATRIC" id="fig|1423773.3.peg.648"/>
<gene>
    <name evidence="2" type="ORF">FD30_GL000634</name>
</gene>
<dbReference type="EMBL" id="AZDT01000061">
    <property type="protein sequence ID" value="KRK73504.1"/>
    <property type="molecule type" value="Genomic_DNA"/>
</dbReference>
<proteinExistence type="predicted"/>
<dbReference type="Proteomes" id="UP000051162">
    <property type="component" value="Unassembled WGS sequence"/>
</dbReference>
<feature type="domain" description="DUF4097" evidence="1">
    <location>
        <begin position="56"/>
        <end position="323"/>
    </location>
</feature>
<keyword evidence="3" id="KW-1185">Reference proteome</keyword>